<comment type="caution">
    <text evidence="2">The sequence shown here is derived from an EMBL/GenBank/DDBJ whole genome shotgun (WGS) entry which is preliminary data.</text>
</comment>
<proteinExistence type="predicted"/>
<feature type="domain" description="SGNH hydrolase-type esterase" evidence="1">
    <location>
        <begin position="98"/>
        <end position="329"/>
    </location>
</feature>
<evidence type="ECO:0000313" key="3">
    <source>
        <dbReference type="Proteomes" id="UP000251075"/>
    </source>
</evidence>
<dbReference type="SUPFAM" id="SSF52266">
    <property type="entry name" value="SGNH hydrolase"/>
    <property type="match status" value="1"/>
</dbReference>
<protein>
    <recommendedName>
        <fullName evidence="1">SGNH hydrolase-type esterase domain-containing protein</fullName>
    </recommendedName>
</protein>
<evidence type="ECO:0000259" key="1">
    <source>
        <dbReference type="Pfam" id="PF13472"/>
    </source>
</evidence>
<dbReference type="Proteomes" id="UP000251075">
    <property type="component" value="Unassembled WGS sequence"/>
</dbReference>
<evidence type="ECO:0000313" key="2">
    <source>
        <dbReference type="EMBL" id="RAU23582.1"/>
    </source>
</evidence>
<reference evidence="2 3" key="1">
    <citation type="submission" date="2017-11" db="EMBL/GenBank/DDBJ databases">
        <title>Draft genome sequence of magnetotactic bacterium Magnetospirillum kuznetsovii LBB-42.</title>
        <authorList>
            <person name="Grouzdev D.S."/>
            <person name="Rysina M.S."/>
            <person name="Baslerov R.V."/>
            <person name="Koziaeva V."/>
        </authorList>
    </citation>
    <scope>NUCLEOTIDE SEQUENCE [LARGE SCALE GENOMIC DNA]</scope>
    <source>
        <strain evidence="2 3">LBB-42</strain>
    </source>
</reference>
<dbReference type="EMBL" id="PGTO01000001">
    <property type="protein sequence ID" value="RAU23582.1"/>
    <property type="molecule type" value="Genomic_DNA"/>
</dbReference>
<dbReference type="OrthoDB" id="7351755at2"/>
<dbReference type="Gene3D" id="3.40.50.1110">
    <property type="entry name" value="SGNH hydrolase"/>
    <property type="match status" value="1"/>
</dbReference>
<accession>A0A364P2K8</accession>
<dbReference type="InterPro" id="IPR036514">
    <property type="entry name" value="SGNH_hydro_sf"/>
</dbReference>
<dbReference type="InterPro" id="IPR013830">
    <property type="entry name" value="SGNH_hydro"/>
</dbReference>
<dbReference type="AlphaFoldDB" id="A0A364P2K8"/>
<dbReference type="GO" id="GO:0016788">
    <property type="term" value="F:hydrolase activity, acting on ester bonds"/>
    <property type="evidence" value="ECO:0007669"/>
    <property type="project" value="UniProtKB-ARBA"/>
</dbReference>
<gene>
    <name evidence="2" type="ORF">CU669_00290</name>
</gene>
<keyword evidence="3" id="KW-1185">Reference proteome</keyword>
<name>A0A364P2K8_9PROT</name>
<sequence>MSERVRRRRVLGYGAAALALGLGIAAQELVVRLAVPEFDPSRQVHYTDKVGDTPILAAPGLHRQAKNTGDYNVVVRINRHGFRDGRDIAEATGDDWIVVGDSYAFGWGVEARDRTSEQLEKRLGGPRVFNIAMTGNFDDYGQLLRHAARLGATVRNVAVMVTMENDLGLYGPAAPGQQAASSESDWNFLLFKNWLMAHSELYYLATSMVHHTEALRDLAVRAGMVRANLDGVHKAEENAEVPLRSANRLAEVLRDYPQSRAVIIPSRALWAGSAEDRATADRVHRAFVAALAAHGVRVIDMRPDFEAGGAPLSFHFAHDGHWNPRGHALAAERLACSIRSCPP</sequence>
<dbReference type="Pfam" id="PF13472">
    <property type="entry name" value="Lipase_GDSL_2"/>
    <property type="match status" value="1"/>
</dbReference>
<organism evidence="2 3">
    <name type="scientific">Paramagnetospirillum kuznetsovii</name>
    <dbReference type="NCBI Taxonomy" id="2053833"/>
    <lineage>
        <taxon>Bacteria</taxon>
        <taxon>Pseudomonadati</taxon>
        <taxon>Pseudomonadota</taxon>
        <taxon>Alphaproteobacteria</taxon>
        <taxon>Rhodospirillales</taxon>
        <taxon>Magnetospirillaceae</taxon>
        <taxon>Paramagnetospirillum</taxon>
    </lineage>
</organism>